<reference evidence="1" key="1">
    <citation type="submission" date="2021-03" db="EMBL/GenBank/DDBJ databases">
        <authorList>
            <person name="Bekaert M."/>
        </authorList>
    </citation>
    <scope>NUCLEOTIDE SEQUENCE</scope>
</reference>
<sequence>MVTRLYEELRDFWKNSGNSETMPLRNSCALCPLKIINCNGTGDWSFSDATLEYTTRDGCLLEQWFLSGINWVTAALSHRGKNKMNHVQKKAFDSLLKFVGDIDKHQKCLSILWNRKIKTESEIVGILAHHLFGPLVDGVNIIEGKSMKSFCCKADLKVGNTSFGNKAVWHGNADIVVRHSIVEVNTTEEDTGACGDETYPEEKDLAEGSGELGQMSLNESDLEGHEDECSTSVLGHGWSSIIEVKLQTAPKKKMPSQVLAQTIVNAFCNAKKNNSLSNLFIPSFLVKGSEVSFHMYNCDQDKLLTSEPQMLCREDDVDVYKLNINTILYIWIALHFDIFDSKVEEKLQENFPCSNFKAIVGSKYQIYKEKMTRPLHIFDNMTVQSKQFTIDPFLIVPSRFVEEYKELTKDLVAQFESDEPTTFELIEAVLKIRINPDIIKYQNPLQRGFTKRTAPLNCSFIIEEYHKEYILADSGYGGKIESISCCAPTCADDLAILSNCPYETQILIDMAFDFSKREAYLLQPAKSCVIQSKSRHHEKVNENFWNLGNSVLPTSNKATHIGICRTDDDSCKATIDENLKKARRTLYSLMGVGLYGENGLDPQTSMSIMNTYIIPIMFYGLEIVIPRGRCLENLNIQFKKFLKQLLSLPKTVADPAIYMISGMLPVEAQIDVKILTFYGNITRQGKNSIEWAIKC</sequence>
<dbReference type="Proteomes" id="UP000683360">
    <property type="component" value="Unassembled WGS sequence"/>
</dbReference>
<comment type="caution">
    <text evidence="1">The sequence shown here is derived from an EMBL/GenBank/DDBJ whole genome shotgun (WGS) entry which is preliminary data.</text>
</comment>
<organism evidence="1 2">
    <name type="scientific">Mytilus edulis</name>
    <name type="common">Blue mussel</name>
    <dbReference type="NCBI Taxonomy" id="6550"/>
    <lineage>
        <taxon>Eukaryota</taxon>
        <taxon>Metazoa</taxon>
        <taxon>Spiralia</taxon>
        <taxon>Lophotrochozoa</taxon>
        <taxon>Mollusca</taxon>
        <taxon>Bivalvia</taxon>
        <taxon>Autobranchia</taxon>
        <taxon>Pteriomorphia</taxon>
        <taxon>Mytilida</taxon>
        <taxon>Mytiloidea</taxon>
        <taxon>Mytilidae</taxon>
        <taxon>Mytilinae</taxon>
        <taxon>Mytilus</taxon>
    </lineage>
</organism>
<keyword evidence="2" id="KW-1185">Reference proteome</keyword>
<accession>A0A8S3VDH8</accession>
<evidence type="ECO:0000313" key="1">
    <source>
        <dbReference type="EMBL" id="CAG2251698.1"/>
    </source>
</evidence>
<dbReference type="OrthoDB" id="6089171at2759"/>
<protein>
    <submittedName>
        <fullName evidence="1">Uncharacterized protein</fullName>
    </submittedName>
</protein>
<evidence type="ECO:0000313" key="2">
    <source>
        <dbReference type="Proteomes" id="UP000683360"/>
    </source>
</evidence>
<dbReference type="AlphaFoldDB" id="A0A8S3VDH8"/>
<name>A0A8S3VDH8_MYTED</name>
<dbReference type="EMBL" id="CAJPWZ010003097">
    <property type="protein sequence ID" value="CAG2251698.1"/>
    <property type="molecule type" value="Genomic_DNA"/>
</dbReference>
<gene>
    <name evidence="1" type="ORF">MEDL_63405</name>
</gene>
<proteinExistence type="predicted"/>